<feature type="signal peptide" evidence="10">
    <location>
        <begin position="1"/>
        <end position="23"/>
    </location>
</feature>
<dbReference type="OrthoDB" id="250329at2759"/>
<comment type="caution">
    <text evidence="11">The sequence shown here is derived from an EMBL/GenBank/DDBJ whole genome shotgun (WGS) entry which is preliminary data.</text>
</comment>
<name>A0A8J5XBX4_DIALT</name>
<dbReference type="AlphaFoldDB" id="A0A8J5XBX4"/>
<accession>A0A8J5XBX4</accession>
<dbReference type="Gene3D" id="1.50.40.10">
    <property type="entry name" value="Mitochondrial carrier domain"/>
    <property type="match status" value="1"/>
</dbReference>
<reference evidence="11" key="1">
    <citation type="submission" date="2021-05" db="EMBL/GenBank/DDBJ databases">
        <title>The genome of the haptophyte Pavlova lutheri (Diacronema luteri, Pavlovales) - a model for lipid biosynthesis in eukaryotic algae.</title>
        <authorList>
            <person name="Hulatt C.J."/>
            <person name="Posewitz M.C."/>
        </authorList>
    </citation>
    <scope>NUCLEOTIDE SEQUENCE</scope>
    <source>
        <strain evidence="11">NIVA-4/92</strain>
    </source>
</reference>
<comment type="subcellular location">
    <subcellularLocation>
        <location evidence="1">Membrane</location>
        <topology evidence="1">Multi-pass membrane protein</topology>
    </subcellularLocation>
</comment>
<dbReference type="EMBL" id="JAGTXO010000030">
    <property type="protein sequence ID" value="KAG8460722.1"/>
    <property type="molecule type" value="Genomic_DNA"/>
</dbReference>
<keyword evidence="5" id="KW-0677">Repeat</keyword>
<keyword evidence="6" id="KW-1133">Transmembrane helix</keyword>
<evidence type="ECO:0000256" key="6">
    <source>
        <dbReference type="ARBA" id="ARBA00022989"/>
    </source>
</evidence>
<dbReference type="PANTHER" id="PTHR45667">
    <property type="entry name" value="S-ADENOSYLMETHIONINE MITOCHONDRIAL CARRIER PROTEIN"/>
    <property type="match status" value="1"/>
</dbReference>
<evidence type="ECO:0000256" key="9">
    <source>
        <dbReference type="RuleBase" id="RU000488"/>
    </source>
</evidence>
<keyword evidence="3 9" id="KW-0813">Transport</keyword>
<dbReference type="InterPro" id="IPR002067">
    <property type="entry name" value="MCP"/>
</dbReference>
<feature type="repeat" description="Solcar" evidence="8">
    <location>
        <begin position="146"/>
        <end position="230"/>
    </location>
</feature>
<dbReference type="Proteomes" id="UP000751190">
    <property type="component" value="Unassembled WGS sequence"/>
</dbReference>
<dbReference type="Pfam" id="PF00153">
    <property type="entry name" value="Mito_carr"/>
    <property type="match status" value="2"/>
</dbReference>
<gene>
    <name evidence="11" type="ORF">KFE25_010777</name>
</gene>
<dbReference type="InterPro" id="IPR018108">
    <property type="entry name" value="MCP_transmembrane"/>
</dbReference>
<dbReference type="SUPFAM" id="SSF103506">
    <property type="entry name" value="Mitochondrial carrier"/>
    <property type="match status" value="1"/>
</dbReference>
<evidence type="ECO:0000313" key="12">
    <source>
        <dbReference type="Proteomes" id="UP000751190"/>
    </source>
</evidence>
<dbReference type="PRINTS" id="PR00926">
    <property type="entry name" value="MITOCARRIER"/>
</dbReference>
<keyword evidence="10" id="KW-0732">Signal</keyword>
<evidence type="ECO:0008006" key="13">
    <source>
        <dbReference type="Google" id="ProtNLM"/>
    </source>
</evidence>
<keyword evidence="12" id="KW-1185">Reference proteome</keyword>
<organism evidence="11 12">
    <name type="scientific">Diacronema lutheri</name>
    <name type="common">Unicellular marine alga</name>
    <name type="synonym">Monochrysis lutheri</name>
    <dbReference type="NCBI Taxonomy" id="2081491"/>
    <lineage>
        <taxon>Eukaryota</taxon>
        <taxon>Haptista</taxon>
        <taxon>Haptophyta</taxon>
        <taxon>Pavlovophyceae</taxon>
        <taxon>Pavlovales</taxon>
        <taxon>Pavlovaceae</taxon>
        <taxon>Diacronema</taxon>
    </lineage>
</organism>
<evidence type="ECO:0000256" key="4">
    <source>
        <dbReference type="ARBA" id="ARBA00022692"/>
    </source>
</evidence>
<feature type="chain" id="PRO_5035209324" description="Mitochondrial carrier protein" evidence="10">
    <location>
        <begin position="24"/>
        <end position="353"/>
    </location>
</feature>
<dbReference type="GO" id="GO:0055085">
    <property type="term" value="P:transmembrane transport"/>
    <property type="evidence" value="ECO:0007669"/>
    <property type="project" value="InterPro"/>
</dbReference>
<evidence type="ECO:0000256" key="10">
    <source>
        <dbReference type="SAM" id="SignalP"/>
    </source>
</evidence>
<evidence type="ECO:0000256" key="7">
    <source>
        <dbReference type="ARBA" id="ARBA00023136"/>
    </source>
</evidence>
<evidence type="ECO:0000256" key="2">
    <source>
        <dbReference type="ARBA" id="ARBA00006375"/>
    </source>
</evidence>
<evidence type="ECO:0000256" key="3">
    <source>
        <dbReference type="ARBA" id="ARBA00022448"/>
    </source>
</evidence>
<dbReference type="InterPro" id="IPR023395">
    <property type="entry name" value="MCP_dom_sf"/>
</dbReference>
<evidence type="ECO:0000256" key="8">
    <source>
        <dbReference type="PROSITE-ProRule" id="PRU00282"/>
    </source>
</evidence>
<keyword evidence="4 8" id="KW-0812">Transmembrane</keyword>
<dbReference type="GO" id="GO:0016020">
    <property type="term" value="C:membrane"/>
    <property type="evidence" value="ECO:0007669"/>
    <property type="project" value="UniProtKB-SubCell"/>
</dbReference>
<evidence type="ECO:0000256" key="1">
    <source>
        <dbReference type="ARBA" id="ARBA00004141"/>
    </source>
</evidence>
<proteinExistence type="inferred from homology"/>
<evidence type="ECO:0000313" key="11">
    <source>
        <dbReference type="EMBL" id="KAG8460722.1"/>
    </source>
</evidence>
<comment type="similarity">
    <text evidence="2 9">Belongs to the mitochondrial carrier (TC 2.A.29) family.</text>
</comment>
<feature type="repeat" description="Solcar" evidence="8">
    <location>
        <begin position="249"/>
        <end position="337"/>
    </location>
</feature>
<dbReference type="PROSITE" id="PS50920">
    <property type="entry name" value="SOLCAR"/>
    <property type="match status" value="2"/>
</dbReference>
<keyword evidence="7 8" id="KW-0472">Membrane</keyword>
<protein>
    <recommendedName>
        <fullName evidence="13">Mitochondrial carrier protein</fullName>
    </recommendedName>
</protein>
<sequence length="353" mass="37853">MRTGSWAALALALALAVMRAAPAACDTRAASRPSRPATAERDAAARRRRAGLVRFAREFAAGGIAEASMDAVLFPIDTLKARRQSFHRHCLHTTRPPTMRDLLALGSPVRGIVPAFLSALPAGASFVSTKYCMEMLARSALRTGAHGAGVTMLASACADVVYWALRFPAETGRLRVQALQDRSTLSAVRRLLSEGNYRPAVLYTGWQTVLWRDVPYDALEFGFYEASRSLLARVRRPHAQRRTHGATDEHRAESATCGALSALCAALLTTPLDVARTRLMTQRAGTPGAYTGVIDCVARLLRTDGPAALFAGLGERALMASLGGAIWFSVYDQLRKGPPRPGDADAPAEQPAG</sequence>
<evidence type="ECO:0000256" key="5">
    <source>
        <dbReference type="ARBA" id="ARBA00022737"/>
    </source>
</evidence>